<dbReference type="RefSeq" id="WP_092744709.1">
    <property type="nucleotide sequence ID" value="NZ_FMZC01000010.1"/>
</dbReference>
<feature type="region of interest" description="Disordered" evidence="1">
    <location>
        <begin position="1"/>
        <end position="61"/>
    </location>
</feature>
<keyword evidence="3" id="KW-1185">Reference proteome</keyword>
<feature type="compositionally biased region" description="Basic and acidic residues" evidence="1">
    <location>
        <begin position="30"/>
        <end position="45"/>
    </location>
</feature>
<dbReference type="EMBL" id="FMZC01000010">
    <property type="protein sequence ID" value="SDD91418.1"/>
    <property type="molecule type" value="Genomic_DNA"/>
</dbReference>
<dbReference type="AlphaFoldDB" id="A0A1G6YM07"/>
<organism evidence="2 3">
    <name type="scientific">Paracidovorax valerianellae</name>
    <dbReference type="NCBI Taxonomy" id="187868"/>
    <lineage>
        <taxon>Bacteria</taxon>
        <taxon>Pseudomonadati</taxon>
        <taxon>Pseudomonadota</taxon>
        <taxon>Betaproteobacteria</taxon>
        <taxon>Burkholderiales</taxon>
        <taxon>Comamonadaceae</taxon>
        <taxon>Paracidovorax</taxon>
    </lineage>
</organism>
<name>A0A1G6YM07_9BURK</name>
<dbReference type="OrthoDB" id="6021991at2"/>
<gene>
    <name evidence="2" type="ORF">SAMN05192589_110107</name>
</gene>
<dbReference type="Proteomes" id="UP000198781">
    <property type="component" value="Unassembled WGS sequence"/>
</dbReference>
<reference evidence="2 3" key="1">
    <citation type="submission" date="2016-10" db="EMBL/GenBank/DDBJ databases">
        <authorList>
            <person name="de Groot N.N."/>
        </authorList>
    </citation>
    <scope>NUCLEOTIDE SEQUENCE [LARGE SCALE GENOMIC DNA]</scope>
    <source>
        <strain evidence="2 3">DSM 16619</strain>
    </source>
</reference>
<dbReference type="STRING" id="187868.SAMN05192589_110107"/>
<accession>A0A1G6YM07</accession>
<evidence type="ECO:0000256" key="1">
    <source>
        <dbReference type="SAM" id="MobiDB-lite"/>
    </source>
</evidence>
<feature type="compositionally biased region" description="Pro residues" evidence="1">
    <location>
        <begin position="46"/>
        <end position="58"/>
    </location>
</feature>
<sequence>MEETLLSTAPKEGTSQSNSRYAHIVGWGADLDRSRRPAHPMERTPPRLPHPVEPPPQQDSPVEVLHSTEREGITPIYGTPQPPKGLSGMLRRVAFKYSENDLRHWLLLLFADRINSGEGIVSDLTRGHVPNLYAEMGGPAELRHNPAGAARKAAVGVGLLVLCVALSRRRKRNRRLE</sequence>
<evidence type="ECO:0000313" key="3">
    <source>
        <dbReference type="Proteomes" id="UP000198781"/>
    </source>
</evidence>
<proteinExistence type="predicted"/>
<protein>
    <submittedName>
        <fullName evidence="2">Uncharacterized protein</fullName>
    </submittedName>
</protein>
<evidence type="ECO:0000313" key="2">
    <source>
        <dbReference type="EMBL" id="SDD91418.1"/>
    </source>
</evidence>